<dbReference type="OrthoDB" id="187327at2157"/>
<gene>
    <name evidence="2" type="ORF">AUR65_005820</name>
</gene>
<sequence>MLKSLGATGLLLAGGATTAAARPGGVAAGDARFRVGHFSPDAPPVDVYVNGEPFPGLQGVPFGVLSDYFTVPAGTYQVEVTPAGDASTVVIDTEVTLRRNRDYTIAATDVLDNIAATVLTDTNRPAPYRKARVRVAHFSPDAPEVDIVVKDGPTLFSGLAFGDVSHYETVPAGTYDLQVVLSSDGTVVLDVPGATVAGGRTYTVFAIGFATGGSPGFSVLPVVDAVSPARDPPSNGNVCRVR</sequence>
<evidence type="ECO:0000259" key="1">
    <source>
        <dbReference type="Pfam" id="PF14344"/>
    </source>
</evidence>
<evidence type="ECO:0000313" key="2">
    <source>
        <dbReference type="EMBL" id="POG56575.1"/>
    </source>
</evidence>
<dbReference type="EMBL" id="LOPW02000005">
    <property type="protein sequence ID" value="POG56575.1"/>
    <property type="molecule type" value="Genomic_DNA"/>
</dbReference>
<keyword evidence="3" id="KW-1185">Reference proteome</keyword>
<evidence type="ECO:0000313" key="3">
    <source>
        <dbReference type="Proteomes" id="UP000053621"/>
    </source>
</evidence>
<dbReference type="AlphaFoldDB" id="A0A2P4NTT3"/>
<protein>
    <submittedName>
        <fullName evidence="2">DUF4397 domain-containing protein</fullName>
    </submittedName>
</protein>
<reference evidence="2" key="1">
    <citation type="submission" date="2017-08" db="EMBL/GenBank/DDBJ databases">
        <title>Haloferax marisrubri sp. nov., isolated from the Discovery deep brine-seawater interface in the Red Sea.</title>
        <authorList>
            <person name="Zhang G."/>
            <person name="Stingl U."/>
        </authorList>
    </citation>
    <scope>NUCLEOTIDE SEQUENCE [LARGE SCALE GENOMIC DNA]</scope>
    <source>
        <strain evidence="2">SB3</strain>
    </source>
</reference>
<dbReference type="Proteomes" id="UP000053621">
    <property type="component" value="Unassembled WGS sequence"/>
</dbReference>
<accession>A0A2P4NTT3</accession>
<feature type="domain" description="DUF4397" evidence="1">
    <location>
        <begin position="32"/>
        <end position="147"/>
    </location>
</feature>
<feature type="domain" description="DUF4397" evidence="1">
    <location>
        <begin position="151"/>
        <end position="229"/>
    </location>
</feature>
<organism evidence="2 3">
    <name type="scientific">Haloferax marisrubri</name>
    <dbReference type="NCBI Taxonomy" id="1544719"/>
    <lineage>
        <taxon>Archaea</taxon>
        <taxon>Methanobacteriati</taxon>
        <taxon>Methanobacteriota</taxon>
        <taxon>Stenosarchaea group</taxon>
        <taxon>Halobacteria</taxon>
        <taxon>Halobacteriales</taxon>
        <taxon>Haloferacaceae</taxon>
        <taxon>Haloferax</taxon>
    </lineage>
</organism>
<dbReference type="InterPro" id="IPR025510">
    <property type="entry name" value="DUF4397"/>
</dbReference>
<dbReference type="RefSeq" id="WP_058569143.1">
    <property type="nucleotide sequence ID" value="NZ_LOPW02000005.1"/>
</dbReference>
<proteinExistence type="predicted"/>
<name>A0A2P4NTT3_9EURY</name>
<dbReference type="Pfam" id="PF14344">
    <property type="entry name" value="DUF4397"/>
    <property type="match status" value="2"/>
</dbReference>
<comment type="caution">
    <text evidence="2">The sequence shown here is derived from an EMBL/GenBank/DDBJ whole genome shotgun (WGS) entry which is preliminary data.</text>
</comment>